<proteinExistence type="inferred from homology"/>
<dbReference type="GO" id="GO:0005829">
    <property type="term" value="C:cytosol"/>
    <property type="evidence" value="ECO:0007669"/>
    <property type="project" value="GOC"/>
</dbReference>
<evidence type="ECO:0000313" key="11">
    <source>
        <dbReference type="EMBL" id="ORE22970.1"/>
    </source>
</evidence>
<protein>
    <recommendedName>
        <fullName evidence="4">Sorting nexin MVP1</fullName>
    </recommendedName>
</protein>
<dbReference type="SUPFAM" id="SSF64268">
    <property type="entry name" value="PX domain"/>
    <property type="match status" value="1"/>
</dbReference>
<evidence type="ECO:0000256" key="4">
    <source>
        <dbReference type="ARBA" id="ARBA00014268"/>
    </source>
</evidence>
<dbReference type="AlphaFoldDB" id="A0A1X0SF99"/>
<dbReference type="Proteomes" id="UP000242381">
    <property type="component" value="Unassembled WGS sequence"/>
</dbReference>
<evidence type="ECO:0000256" key="6">
    <source>
        <dbReference type="ARBA" id="ARBA00022490"/>
    </source>
</evidence>
<evidence type="ECO:0000256" key="2">
    <source>
        <dbReference type="ARBA" id="ARBA00004496"/>
    </source>
</evidence>
<dbReference type="GO" id="GO:0042147">
    <property type="term" value="P:retrograde transport, endosome to Golgi"/>
    <property type="evidence" value="ECO:0007669"/>
    <property type="project" value="InterPro"/>
</dbReference>
<dbReference type="PANTHER" id="PTHR47554:SF1">
    <property type="entry name" value="SORTING NEXIN MVP1"/>
    <property type="match status" value="1"/>
</dbReference>
<dbReference type="PANTHER" id="PTHR47554">
    <property type="entry name" value="SORTING NEXIN MVP1"/>
    <property type="match status" value="1"/>
</dbReference>
<dbReference type="OMA" id="FIMHRIV"/>
<dbReference type="InterPro" id="IPR036871">
    <property type="entry name" value="PX_dom_sf"/>
</dbReference>
<accession>A0A1X0SF99</accession>
<gene>
    <name evidence="11" type="ORF">BCV71DRAFT_170728</name>
</gene>
<feature type="non-terminal residue" evidence="11">
    <location>
        <position position="1"/>
    </location>
</feature>
<organism evidence="11 12">
    <name type="scientific">Rhizopus microsporus</name>
    <dbReference type="NCBI Taxonomy" id="58291"/>
    <lineage>
        <taxon>Eukaryota</taxon>
        <taxon>Fungi</taxon>
        <taxon>Fungi incertae sedis</taxon>
        <taxon>Mucoromycota</taxon>
        <taxon>Mucoromycotina</taxon>
        <taxon>Mucoromycetes</taxon>
        <taxon>Mucorales</taxon>
        <taxon>Mucorineae</taxon>
        <taxon>Rhizopodaceae</taxon>
        <taxon>Rhizopus</taxon>
    </lineage>
</organism>
<evidence type="ECO:0000313" key="12">
    <source>
        <dbReference type="Proteomes" id="UP000242381"/>
    </source>
</evidence>
<dbReference type="GO" id="GO:0016020">
    <property type="term" value="C:membrane"/>
    <property type="evidence" value="ECO:0007669"/>
    <property type="project" value="UniProtKB-SubCell"/>
</dbReference>
<dbReference type="VEuPathDB" id="FungiDB:BCV72DRAFT_305846"/>
<dbReference type="Gene3D" id="3.30.1520.10">
    <property type="entry name" value="Phox-like domain"/>
    <property type="match status" value="1"/>
</dbReference>
<dbReference type="InterPro" id="IPR045734">
    <property type="entry name" value="Snx8_BAR_dom"/>
</dbReference>
<feature type="domain" description="PX" evidence="9">
    <location>
        <begin position="136"/>
        <end position="172"/>
    </location>
</feature>
<evidence type="ECO:0000256" key="7">
    <source>
        <dbReference type="ARBA" id="ARBA00022927"/>
    </source>
</evidence>
<evidence type="ECO:0000256" key="8">
    <source>
        <dbReference type="ARBA" id="ARBA00023136"/>
    </source>
</evidence>
<keyword evidence="7" id="KW-0653">Protein transport</keyword>
<evidence type="ECO:0000259" key="10">
    <source>
        <dbReference type="Pfam" id="PF19566"/>
    </source>
</evidence>
<evidence type="ECO:0000256" key="5">
    <source>
        <dbReference type="ARBA" id="ARBA00022448"/>
    </source>
</evidence>
<evidence type="ECO:0000256" key="1">
    <source>
        <dbReference type="ARBA" id="ARBA00004287"/>
    </source>
</evidence>
<dbReference type="GO" id="GO:0032266">
    <property type="term" value="F:phosphatidylinositol-3-phosphate binding"/>
    <property type="evidence" value="ECO:0007669"/>
    <property type="project" value="TreeGrafter"/>
</dbReference>
<dbReference type="EMBL" id="KV921261">
    <property type="protein sequence ID" value="ORE22970.1"/>
    <property type="molecule type" value="Genomic_DNA"/>
</dbReference>
<keyword evidence="8" id="KW-0472">Membrane</keyword>
<reference evidence="11 12" key="1">
    <citation type="journal article" date="2016" name="Proc. Natl. Acad. Sci. U.S.A.">
        <title>Lipid metabolic changes in an early divergent fungus govern the establishment of a mutualistic symbiosis with endobacteria.</title>
        <authorList>
            <person name="Lastovetsky O.A."/>
            <person name="Gaspar M.L."/>
            <person name="Mondo S.J."/>
            <person name="LaButti K.M."/>
            <person name="Sandor L."/>
            <person name="Grigoriev I.V."/>
            <person name="Henry S.A."/>
            <person name="Pawlowska T.E."/>
        </authorList>
    </citation>
    <scope>NUCLEOTIDE SEQUENCE [LARGE SCALE GENOMIC DNA]</scope>
    <source>
        <strain evidence="11 12">ATCC 11559</strain>
    </source>
</reference>
<dbReference type="GO" id="GO:0006623">
    <property type="term" value="P:protein targeting to vacuole"/>
    <property type="evidence" value="ECO:0007669"/>
    <property type="project" value="TreeGrafter"/>
</dbReference>
<evidence type="ECO:0000256" key="3">
    <source>
        <dbReference type="ARBA" id="ARBA00010883"/>
    </source>
</evidence>
<dbReference type="InterPro" id="IPR001683">
    <property type="entry name" value="PX_dom"/>
</dbReference>
<evidence type="ECO:0000259" key="9">
    <source>
        <dbReference type="Pfam" id="PF00787"/>
    </source>
</evidence>
<keyword evidence="6" id="KW-0963">Cytoplasm</keyword>
<dbReference type="Pfam" id="PF19566">
    <property type="entry name" value="Snx8_BAR_dom"/>
    <property type="match status" value="1"/>
</dbReference>
<comment type="similarity">
    <text evidence="3">Belongs to the sorting nexin family.</text>
</comment>
<feature type="domain" description="Sorting nexin 8/Mvp1 BAR" evidence="10">
    <location>
        <begin position="186"/>
        <end position="319"/>
    </location>
</feature>
<keyword evidence="5" id="KW-0813">Transport</keyword>
<dbReference type="InterPro" id="IPR028662">
    <property type="entry name" value="SNX8/Mvp1"/>
</dbReference>
<dbReference type="GO" id="GO:0005768">
    <property type="term" value="C:endosome"/>
    <property type="evidence" value="ECO:0007669"/>
    <property type="project" value="TreeGrafter"/>
</dbReference>
<sequence>VDTVPDEYNRIYHDIKSKYEKIDISCLEQLLKASSLSTTIQQQILDIIHLNNHNNPLFVTRNAFHLFLSLVALAQSDIDLPIPYFDPIDPPISPPSHSSILSPHDIQQQLLNQWLSSLDTILLSKMNQITSKSLGSLEFEENRRRGLERFINAVVRHPVLGKDDIVHTFLSHASSLTEWRQQQPPIALDDEFIEHKQNIEELEKMVPIDWNDRVIRMKKRSIQYIKQYQQMLFIMHRIVKFKKALGTDYIRYSMALTNLAEFDKDCTFSHCQGCPQLAKSQSSIAKSMQQAGMSLNREAVEMEDLVIEHLIRQKDLFESFKVHIAKYIYIFHMNHVFAGID</sequence>
<name>A0A1X0SF99_RHIZD</name>
<dbReference type="Pfam" id="PF00787">
    <property type="entry name" value="PX"/>
    <property type="match status" value="1"/>
</dbReference>
<comment type="subcellular location">
    <subcellularLocation>
        <location evidence="2">Cytoplasm</location>
    </subcellularLocation>
    <subcellularLocation>
        <location evidence="1">Membrane</location>
        <topology evidence="1">Peripheral membrane protein</topology>
        <orientation evidence="1">Cytoplasmic side</orientation>
    </subcellularLocation>
</comment>